<dbReference type="AlphaFoldDB" id="A0A1Q8RPC3"/>
<accession>A0A1Q8RPC3</accession>
<feature type="compositionally biased region" description="Polar residues" evidence="1">
    <location>
        <begin position="91"/>
        <end position="101"/>
    </location>
</feature>
<dbReference type="Proteomes" id="UP000186583">
    <property type="component" value="Unassembled WGS sequence"/>
</dbReference>
<evidence type="ECO:0000313" key="2">
    <source>
        <dbReference type="EMBL" id="OLN86152.1"/>
    </source>
</evidence>
<feature type="compositionally biased region" description="Basic and acidic residues" evidence="1">
    <location>
        <begin position="104"/>
        <end position="120"/>
    </location>
</feature>
<sequence length="135" mass="13949">MSSALRTAFNLRAAAAAARPLARAQPAARTISNTAPARFAYKDSQDRETLKPGGTEGTKTGRDSEVAHDKAAFDPSTTRPESERDEGGNVLNVSGANQEASKPQGDHGDGERSVGKETRKGGKSAGGDSPKAGKV</sequence>
<dbReference type="OrthoDB" id="423498at2759"/>
<gene>
    <name evidence="2" type="ORF">CCHL11_04083</name>
</gene>
<comment type="caution">
    <text evidence="2">The sequence shown here is derived from an EMBL/GenBank/DDBJ whole genome shotgun (WGS) entry which is preliminary data.</text>
</comment>
<evidence type="ECO:0000256" key="1">
    <source>
        <dbReference type="SAM" id="MobiDB-lite"/>
    </source>
</evidence>
<dbReference type="STRING" id="708187.A0A1Q8RPC3"/>
<protein>
    <submittedName>
        <fullName evidence="2">Uncharacterized protein</fullName>
    </submittedName>
</protein>
<feature type="region of interest" description="Disordered" evidence="1">
    <location>
        <begin position="19"/>
        <end position="135"/>
    </location>
</feature>
<feature type="compositionally biased region" description="Basic and acidic residues" evidence="1">
    <location>
        <begin position="59"/>
        <end position="72"/>
    </location>
</feature>
<keyword evidence="3" id="KW-1185">Reference proteome</keyword>
<feature type="compositionally biased region" description="Basic and acidic residues" evidence="1">
    <location>
        <begin position="40"/>
        <end position="50"/>
    </location>
</feature>
<organism evidence="2 3">
    <name type="scientific">Colletotrichum chlorophyti</name>
    <dbReference type="NCBI Taxonomy" id="708187"/>
    <lineage>
        <taxon>Eukaryota</taxon>
        <taxon>Fungi</taxon>
        <taxon>Dikarya</taxon>
        <taxon>Ascomycota</taxon>
        <taxon>Pezizomycotina</taxon>
        <taxon>Sordariomycetes</taxon>
        <taxon>Hypocreomycetidae</taxon>
        <taxon>Glomerellales</taxon>
        <taxon>Glomerellaceae</taxon>
        <taxon>Colletotrichum</taxon>
    </lineage>
</organism>
<feature type="compositionally biased region" description="Low complexity" evidence="1">
    <location>
        <begin position="19"/>
        <end position="29"/>
    </location>
</feature>
<dbReference type="EMBL" id="MPGH01000132">
    <property type="protein sequence ID" value="OLN86152.1"/>
    <property type="molecule type" value="Genomic_DNA"/>
</dbReference>
<proteinExistence type="predicted"/>
<dbReference type="PANTHER" id="PTHR42090:SF1">
    <property type="match status" value="1"/>
</dbReference>
<evidence type="ECO:0000313" key="3">
    <source>
        <dbReference type="Proteomes" id="UP000186583"/>
    </source>
</evidence>
<dbReference type="PANTHER" id="PTHR42090">
    <property type="match status" value="1"/>
</dbReference>
<name>A0A1Q8RPC3_9PEZI</name>
<reference evidence="2 3" key="1">
    <citation type="submission" date="2016-11" db="EMBL/GenBank/DDBJ databases">
        <title>Draft Genome Assembly of Colletotrichum chlorophyti a pathogen of herbaceous plants.</title>
        <authorList>
            <person name="Gan P."/>
            <person name="Narusaka M."/>
            <person name="Tsushima A."/>
            <person name="Narusaka Y."/>
            <person name="Takano Y."/>
            <person name="Shirasu K."/>
        </authorList>
    </citation>
    <scope>NUCLEOTIDE SEQUENCE [LARGE SCALE GENOMIC DNA]</scope>
    <source>
        <strain evidence="2 3">NTL11</strain>
    </source>
</reference>